<proteinExistence type="inferred from homology"/>
<dbReference type="PROSITE" id="PS00297">
    <property type="entry name" value="HSP70_1"/>
    <property type="match status" value="1"/>
</dbReference>
<dbReference type="PROSITE" id="PS01036">
    <property type="entry name" value="HSP70_3"/>
    <property type="match status" value="1"/>
</dbReference>
<dbReference type="Gene3D" id="3.90.640.10">
    <property type="entry name" value="Actin, Chain A, domain 4"/>
    <property type="match status" value="1"/>
</dbReference>
<dbReference type="Gene3D" id="1.20.1270.10">
    <property type="match status" value="1"/>
</dbReference>
<dbReference type="FunFam" id="3.30.30.30:FF:000001">
    <property type="entry name" value="heat shock 70 kDa protein-like"/>
    <property type="match status" value="1"/>
</dbReference>
<evidence type="ECO:0000256" key="2">
    <source>
        <dbReference type="ARBA" id="ARBA00022741"/>
    </source>
</evidence>
<name>A0AAN7DXC1_QUERU</name>
<reference evidence="5 6" key="1">
    <citation type="journal article" date="2023" name="G3 (Bethesda)">
        <title>A haplotype-resolved chromosome-scale genome for Quercus rubra L. provides insights into the genetics of adaptive traits for red oak species.</title>
        <authorList>
            <person name="Kapoor B."/>
            <person name="Jenkins J."/>
            <person name="Schmutz J."/>
            <person name="Zhebentyayeva T."/>
            <person name="Kuelheim C."/>
            <person name="Coggeshall M."/>
            <person name="Heim C."/>
            <person name="Lasky J.R."/>
            <person name="Leites L."/>
            <person name="Islam-Faridi N."/>
            <person name="Romero-Severson J."/>
            <person name="DeLeo V.L."/>
            <person name="Lucas S.M."/>
            <person name="Lazic D."/>
            <person name="Gailing O."/>
            <person name="Carlson J."/>
            <person name="Staton M."/>
        </authorList>
    </citation>
    <scope>NUCLEOTIDE SEQUENCE [LARGE SCALE GENOMIC DNA]</scope>
    <source>
        <strain evidence="5">Pseudo-F2</strain>
    </source>
</reference>
<protein>
    <recommendedName>
        <fullName evidence="7">Heat shock protein 70</fullName>
    </recommendedName>
</protein>
<dbReference type="InterPro" id="IPR018181">
    <property type="entry name" value="Heat_shock_70_CS"/>
</dbReference>
<dbReference type="Gene3D" id="3.30.30.30">
    <property type="match status" value="1"/>
</dbReference>
<dbReference type="SUPFAM" id="SSF53067">
    <property type="entry name" value="Actin-like ATPase domain"/>
    <property type="match status" value="2"/>
</dbReference>
<dbReference type="PANTHER" id="PTHR19375">
    <property type="entry name" value="HEAT SHOCK PROTEIN 70KDA"/>
    <property type="match status" value="1"/>
</dbReference>
<dbReference type="Gene3D" id="3.30.420.40">
    <property type="match status" value="2"/>
</dbReference>
<dbReference type="EMBL" id="JAXUIC010000012">
    <property type="protein sequence ID" value="KAK4557222.1"/>
    <property type="molecule type" value="Genomic_DNA"/>
</dbReference>
<dbReference type="PROSITE" id="PS00329">
    <property type="entry name" value="HSP70_2"/>
    <property type="match status" value="1"/>
</dbReference>
<comment type="caution">
    <text evidence="5">The sequence shown here is derived from an EMBL/GenBank/DDBJ whole genome shotgun (WGS) entry which is preliminary data.</text>
</comment>
<dbReference type="InterPro" id="IPR013126">
    <property type="entry name" value="Hsp_70_fam"/>
</dbReference>
<dbReference type="SUPFAM" id="SSF100934">
    <property type="entry name" value="Heat shock protein 70kD (HSP70), C-terminal subdomain"/>
    <property type="match status" value="1"/>
</dbReference>
<evidence type="ECO:0000313" key="5">
    <source>
        <dbReference type="EMBL" id="KAK4557222.1"/>
    </source>
</evidence>
<dbReference type="Proteomes" id="UP001324115">
    <property type="component" value="Unassembled WGS sequence"/>
</dbReference>
<evidence type="ECO:0000256" key="3">
    <source>
        <dbReference type="ARBA" id="ARBA00022840"/>
    </source>
</evidence>
<keyword evidence="2 4" id="KW-0547">Nucleotide-binding</keyword>
<dbReference type="PRINTS" id="PR00301">
    <property type="entry name" value="HEATSHOCK70"/>
</dbReference>
<dbReference type="EMBL" id="JAXUIC010000012">
    <property type="protein sequence ID" value="KAK4557223.1"/>
    <property type="molecule type" value="Genomic_DNA"/>
</dbReference>
<evidence type="ECO:0000313" key="6">
    <source>
        <dbReference type="Proteomes" id="UP001324115"/>
    </source>
</evidence>
<sequence>MANNQGEGPAIGIDLGTTYSCVGVWQHNRVEIIVNDQGNRTTPSYVAFTNEQRLVGDAAMNQVAKNPTNSVFDAKRLIGRSFNDPLVQSDIKLWPFKVIKSTGDKPMIVVKYKGKEKHFAAEEISSMVLQKMRDIAEAYLGKPVRNAVVTVPANFSDSQRNATKDAGCIAGLNILHIINEPTAAAIAYGLDKIEDSIGKRTVLIFDLGGGTADVSLLTMEKGNFEVKAVAGNTHLGGEDFDNRMVEHSVEVFKKRKKLDVSANSKALRRLKTNCEKAKRILSSVTETIIEIDCLDAGTDFSYKFTRAKFEDLNRDLFKKCIDIVDKCLSDAKMDKSCVDEVVITGGSSRIPKVQQLLQDFFDGKKLCKNIHPDEAIATGAAIQAEILTNGRNIIKLSDVTPLSLGIAVGSTRDMSVLIPRNTAIPIEMEKNYTTSHDNQTKILVSVYEGERARTCDNNLLGEFTLRGIPPARRGVAEVKVRFNVDSHGILNVSAKEITTGVMKNITITNDESRLSSEEIDRMVKVAEKFKADDDKHKKRVKARKALEDYAHKMKHTIKEKSIGDRLAPAQKKQIEDNIGQVIEWLEDLQLRNSDRYGDKLTRLQKICEPIQRIASPLGPPKNHKNGPP</sequence>
<dbReference type="GO" id="GO:0140662">
    <property type="term" value="F:ATP-dependent protein folding chaperone"/>
    <property type="evidence" value="ECO:0007669"/>
    <property type="project" value="InterPro"/>
</dbReference>
<evidence type="ECO:0008006" key="7">
    <source>
        <dbReference type="Google" id="ProtNLM"/>
    </source>
</evidence>
<dbReference type="FunFam" id="3.30.420.40:FF:000026">
    <property type="entry name" value="Heat shock protein 70"/>
    <property type="match status" value="1"/>
</dbReference>
<gene>
    <name evidence="5" type="ORF">RGQ29_007119</name>
</gene>
<accession>A0AAN7DXC1</accession>
<dbReference type="Pfam" id="PF00012">
    <property type="entry name" value="HSP70"/>
    <property type="match status" value="1"/>
</dbReference>
<dbReference type="FunFam" id="3.90.640.10:FF:000002">
    <property type="entry name" value="Heat shock 70 kDa"/>
    <property type="match status" value="1"/>
</dbReference>
<dbReference type="InterPro" id="IPR029048">
    <property type="entry name" value="HSP70_C_sf"/>
</dbReference>
<dbReference type="FunFam" id="2.60.34.10:FF:000012">
    <property type="entry name" value="Heat shock 70 kDa protein"/>
    <property type="match status" value="1"/>
</dbReference>
<dbReference type="SUPFAM" id="SSF100920">
    <property type="entry name" value="Heat shock protein 70kD (HSP70), peptide-binding domain"/>
    <property type="match status" value="1"/>
</dbReference>
<evidence type="ECO:0000256" key="4">
    <source>
        <dbReference type="RuleBase" id="RU003322"/>
    </source>
</evidence>
<keyword evidence="3 4" id="KW-0067">ATP-binding</keyword>
<dbReference type="InterPro" id="IPR029047">
    <property type="entry name" value="HSP70_peptide-bd_sf"/>
</dbReference>
<dbReference type="InterPro" id="IPR043129">
    <property type="entry name" value="ATPase_NBD"/>
</dbReference>
<comment type="similarity">
    <text evidence="1 4">Belongs to the heat shock protein 70 family.</text>
</comment>
<dbReference type="AlphaFoldDB" id="A0AAN7DXC1"/>
<dbReference type="Gene3D" id="2.60.34.10">
    <property type="entry name" value="Substrate Binding Domain Of DNAk, Chain A, domain 1"/>
    <property type="match status" value="1"/>
</dbReference>
<organism evidence="5 6">
    <name type="scientific">Quercus rubra</name>
    <name type="common">Northern red oak</name>
    <name type="synonym">Quercus borealis</name>
    <dbReference type="NCBI Taxonomy" id="3512"/>
    <lineage>
        <taxon>Eukaryota</taxon>
        <taxon>Viridiplantae</taxon>
        <taxon>Streptophyta</taxon>
        <taxon>Embryophyta</taxon>
        <taxon>Tracheophyta</taxon>
        <taxon>Spermatophyta</taxon>
        <taxon>Magnoliopsida</taxon>
        <taxon>eudicotyledons</taxon>
        <taxon>Gunneridae</taxon>
        <taxon>Pentapetalae</taxon>
        <taxon>rosids</taxon>
        <taxon>fabids</taxon>
        <taxon>Fagales</taxon>
        <taxon>Fagaceae</taxon>
        <taxon>Quercus</taxon>
    </lineage>
</organism>
<keyword evidence="6" id="KW-1185">Reference proteome</keyword>
<dbReference type="GO" id="GO:0005524">
    <property type="term" value="F:ATP binding"/>
    <property type="evidence" value="ECO:0007669"/>
    <property type="project" value="UniProtKB-KW"/>
</dbReference>
<evidence type="ECO:0000256" key="1">
    <source>
        <dbReference type="ARBA" id="ARBA00007381"/>
    </source>
</evidence>